<dbReference type="EMBL" id="CAXLJL010000600">
    <property type="protein sequence ID" value="CAL5139279.1"/>
    <property type="molecule type" value="Genomic_DNA"/>
</dbReference>
<comment type="caution">
    <text evidence="1">The sequence shown here is derived from an EMBL/GenBank/DDBJ whole genome shotgun (WGS) entry which is preliminary data.</text>
</comment>
<gene>
    <name evidence="1" type="ORF">CDAUBV1_LOCUS14311</name>
</gene>
<accession>A0AAV2TSR3</accession>
<dbReference type="Proteomes" id="UP001497525">
    <property type="component" value="Unassembled WGS sequence"/>
</dbReference>
<sequence>MKPLKLRRIGNDKDRYLVTTVRNQGLFDHMACVTELITGERFFTPPNVVRIYVPEMPSPLLTLDLLIIKDRPLPLVCLGVDRHHSKRGREGERLQFNLVDLNAPSPLPPSLSAVGSLVRPSRLSLNSSEVAKSDLIEMGK</sequence>
<name>A0AAV2TSR3_CALDB</name>
<evidence type="ECO:0000313" key="1">
    <source>
        <dbReference type="EMBL" id="CAL5139279.1"/>
    </source>
</evidence>
<proteinExistence type="predicted"/>
<organism evidence="1 2">
    <name type="scientific">Calicophoron daubneyi</name>
    <name type="common">Rumen fluke</name>
    <name type="synonym">Paramphistomum daubneyi</name>
    <dbReference type="NCBI Taxonomy" id="300641"/>
    <lineage>
        <taxon>Eukaryota</taxon>
        <taxon>Metazoa</taxon>
        <taxon>Spiralia</taxon>
        <taxon>Lophotrochozoa</taxon>
        <taxon>Platyhelminthes</taxon>
        <taxon>Trematoda</taxon>
        <taxon>Digenea</taxon>
        <taxon>Plagiorchiida</taxon>
        <taxon>Pronocephalata</taxon>
        <taxon>Paramphistomoidea</taxon>
        <taxon>Paramphistomidae</taxon>
        <taxon>Calicophoron</taxon>
    </lineage>
</organism>
<dbReference type="AlphaFoldDB" id="A0AAV2TSR3"/>
<reference evidence="1" key="1">
    <citation type="submission" date="2024-06" db="EMBL/GenBank/DDBJ databases">
        <authorList>
            <person name="Liu X."/>
            <person name="Lenzi L."/>
            <person name="Haldenby T S."/>
            <person name="Uol C."/>
        </authorList>
    </citation>
    <scope>NUCLEOTIDE SEQUENCE</scope>
</reference>
<protein>
    <submittedName>
        <fullName evidence="1">Uncharacterized protein</fullName>
    </submittedName>
</protein>
<evidence type="ECO:0000313" key="2">
    <source>
        <dbReference type="Proteomes" id="UP001497525"/>
    </source>
</evidence>